<accession>A0A2H0WR20</accession>
<organism evidence="1 2">
    <name type="scientific">Candidatus Shapirobacteria bacterium CG09_land_8_20_14_0_10_38_17</name>
    <dbReference type="NCBI Taxonomy" id="1974884"/>
    <lineage>
        <taxon>Bacteria</taxon>
        <taxon>Candidatus Shapironibacteriota</taxon>
    </lineage>
</organism>
<name>A0A2H0WR20_9BACT</name>
<dbReference type="AlphaFoldDB" id="A0A2H0WR20"/>
<evidence type="ECO:0000313" key="2">
    <source>
        <dbReference type="Proteomes" id="UP000231282"/>
    </source>
</evidence>
<evidence type="ECO:0000313" key="1">
    <source>
        <dbReference type="EMBL" id="PIS15122.1"/>
    </source>
</evidence>
<comment type="caution">
    <text evidence="1">The sequence shown here is derived from an EMBL/GenBank/DDBJ whole genome shotgun (WGS) entry which is preliminary data.</text>
</comment>
<reference evidence="2" key="1">
    <citation type="submission" date="2017-09" db="EMBL/GenBank/DDBJ databases">
        <title>Depth-based differentiation of microbial function through sediment-hosted aquifers and enrichment of novel symbionts in the deep terrestrial subsurface.</title>
        <authorList>
            <person name="Probst A.J."/>
            <person name="Ladd B."/>
            <person name="Jarett J.K."/>
            <person name="Geller-Mcgrath D.E."/>
            <person name="Sieber C.M.K."/>
            <person name="Emerson J.B."/>
            <person name="Anantharaman K."/>
            <person name="Thomas B.C."/>
            <person name="Malmstrom R."/>
            <person name="Stieglmeier M."/>
            <person name="Klingl A."/>
            <person name="Woyke T."/>
            <person name="Ryan C.M."/>
            <person name="Banfield J.F."/>
        </authorList>
    </citation>
    <scope>NUCLEOTIDE SEQUENCE [LARGE SCALE GENOMIC DNA]</scope>
</reference>
<evidence type="ECO:0008006" key="3">
    <source>
        <dbReference type="Google" id="ProtNLM"/>
    </source>
</evidence>
<protein>
    <recommendedName>
        <fullName evidence="3">Polymerase nucleotidyl transferase domain-containing protein</fullName>
    </recommendedName>
</protein>
<gene>
    <name evidence="1" type="ORF">COT63_01605</name>
</gene>
<sequence>MNLEQAIVATLVYFDIFDYPLTADEIAYWLPLPVGLARSHLARLMKELVRKRVLAQKEGFYCIFGREEIISKRKENQKLSVLKLKIAQKIAQILIKVPGVLLVGLTGNLAMMAAQKNDDIDFLIITQRGKIWTARFLMVLLLEILGRRRRPESKQIRDKICLNLFLEEAHLYFEKSKQDLYIAHEILQMRPLVERDTSRYPSGYRKENIYRRFLESNVWVRDFLPNAFVEKTRIYKQDLVIFPKKRRRKSIFTGYQSVSVWVPIEKILAFLQLWYMRKRQTTEQVEKGQFFFHPQDKRREVMEQYQKRILKFGFG</sequence>
<dbReference type="Proteomes" id="UP000231282">
    <property type="component" value="Unassembled WGS sequence"/>
</dbReference>
<dbReference type="EMBL" id="PEZH01000028">
    <property type="protein sequence ID" value="PIS15122.1"/>
    <property type="molecule type" value="Genomic_DNA"/>
</dbReference>
<proteinExistence type="predicted"/>